<feature type="region of interest" description="Disordered" evidence="2">
    <location>
        <begin position="1055"/>
        <end position="1077"/>
    </location>
</feature>
<protein>
    <submittedName>
        <fullName evidence="4">Uncharacterized protein LOC106460079</fullName>
    </submittedName>
</protein>
<feature type="region of interest" description="Disordered" evidence="2">
    <location>
        <begin position="151"/>
        <end position="224"/>
    </location>
</feature>
<feature type="compositionally biased region" description="Polar residues" evidence="2">
    <location>
        <begin position="566"/>
        <end position="577"/>
    </location>
</feature>
<reference evidence="4" key="1">
    <citation type="submission" date="2025-08" db="UniProtKB">
        <authorList>
            <consortium name="RefSeq"/>
        </authorList>
    </citation>
    <scope>IDENTIFICATION</scope>
    <source>
        <tissue evidence="4">Muscle</tissue>
    </source>
</reference>
<keyword evidence="1" id="KW-0175">Coiled coil</keyword>
<name>A0ABM1SFK0_LIMPO</name>
<dbReference type="GeneID" id="106460079"/>
<feature type="coiled-coil region" evidence="1">
    <location>
        <begin position="1358"/>
        <end position="1385"/>
    </location>
</feature>
<feature type="region of interest" description="Disordered" evidence="2">
    <location>
        <begin position="78"/>
        <end position="108"/>
    </location>
</feature>
<feature type="region of interest" description="Disordered" evidence="2">
    <location>
        <begin position="544"/>
        <end position="587"/>
    </location>
</feature>
<dbReference type="RefSeq" id="XP_022242405.1">
    <property type="nucleotide sequence ID" value="XM_022386697.1"/>
</dbReference>
<feature type="compositionally biased region" description="Low complexity" evidence="2">
    <location>
        <begin position="192"/>
        <end position="206"/>
    </location>
</feature>
<feature type="compositionally biased region" description="Polar residues" evidence="2">
    <location>
        <begin position="862"/>
        <end position="871"/>
    </location>
</feature>
<sequence length="1397" mass="152659">MQVGLVLKYYQPSVMSSLQSTILPTPSRTSFTSISEHSGLRDNATCIPVPSVTKKTDNYTERGRNVTLAESRMMLDKAGYGGITPKTPSTSSSGSGSPHGSFIPQPRSSIVARDRGSLESNCPRLSSLTSASSSFHYPVKSSHEVELRNLRTGSASTEGNKNGTSKNTSLLEKSRQICTKEKQKEKGSVLVSGSGFNSASSNSSRSLYGDPKVSSSTDRSDVFPDATKNRILGCSSHMSIQGTANLSDATTKSLTKKSLGSRNSSLIRQINSKPASAGRKDVDSSRLSKVKSGNESGKSNTFPRQRSSTSSGSLPRPKPRDGECNEPKEDARIEVPKQRLQPCNEQSFSHKSTVRVNPIRQLKISSLIPKTERNIRTVMASSGTVGSVTDSGSMYNYSMSADGNNRDSGSSERQVNASKNGSTNIPKPTAAVKGTSKSPRKGNCPTNDATLDNKSDISNTGGEVRIIRPVMTQEDHTPVQLSRDVAVEINPQTLESMRESRSRQPGEISTVSSISERIREGSQGTISIAKVSPIMNTSIVTATKEKLARHQKHPEDRRSETPTAPFLSSQSGRNNGESQKDYNQKSNILHFSSDSEKLNTMKSDVIANVQKVDETQSKLSTSKDVFRETNGSSLDSDDMLHEDFVDIIQNIKPMQPITRASFSGYVRGLESLSSTRYFANKPQSPSLRFLSNVSGYGGRRLDLSSHVLTSDNSSRIYDTPMKRTFSSMKSILNVNYCSNVGSADVVAGYMSEGNALKSGLVYKVDDFASGYMSESTASLYLRKISNNRQDGVFSGQEIPHRIINTLQDKSLEDSKSINSGISDTIAEPSTDDNMTISLYSETNVYGSSKRSKRENLPPKNALQYSDPSSKLSNDKIRNEDNLKGSSTSRRTNTKKTDSSMQTESSVFQQMSSAAWKKYLQQYESSFRSVENNASDERVKNIEADRIRGKKSYSLGSPNRKNGVCKGSVSKYSGTAGHRFNQEILTAVSEKRGDRNLNDNDFPGEKRCPSARNVISKPFTKFSESLSLHARDVRRVHGPHSMSGLTLSHGVIKRPISTSSVSSDGSEKSDGSLEQRCRNNSFEKLTEITKDNELSRFDELDGSHTCAIALSSTILANETLSRQPDQTRSDGKRKTETFANTHNNVNDVYFFDTHFDGKCNSLGRRTASKAKALTSPTLSLRDQVCCSSRISGDSTSRSDYIMLHPFTKERSPGFFSPLKYNDGDTGNYVNLDQSAMLFSQQSAAPSPCTRIRYSGGSTAESVCSAPVTRTFTRVGLTEAESSESLSSASSDFLYQRASRYFFPLSPVNPIVPVPSGRCSTTASGYIGGQLSKSSNRDVSMHSSSLSLTSTTSSLYLTTEEKHTYEIKKLKRELKRANEKVANLTTQLTTNVSFCDIIL</sequence>
<feature type="compositionally biased region" description="Polar residues" evidence="2">
    <location>
        <begin position="151"/>
        <end position="171"/>
    </location>
</feature>
<feature type="compositionally biased region" description="Basic and acidic residues" evidence="2">
    <location>
        <begin position="172"/>
        <end position="187"/>
    </location>
</feature>
<feature type="region of interest" description="Disordered" evidence="2">
    <location>
        <begin position="494"/>
        <end position="516"/>
    </location>
</feature>
<feature type="region of interest" description="Disordered" evidence="2">
    <location>
        <begin position="844"/>
        <end position="905"/>
    </location>
</feature>
<feature type="compositionally biased region" description="Polar residues" evidence="2">
    <location>
        <begin position="341"/>
        <end position="354"/>
    </location>
</feature>
<feature type="region of interest" description="Disordered" evidence="2">
    <location>
        <begin position="396"/>
        <end position="463"/>
    </location>
</feature>
<feature type="compositionally biased region" description="Polar residues" evidence="2">
    <location>
        <begin position="254"/>
        <end position="274"/>
    </location>
</feature>
<feature type="region of interest" description="Disordered" evidence="2">
    <location>
        <begin position="254"/>
        <end position="354"/>
    </location>
</feature>
<evidence type="ECO:0000313" key="3">
    <source>
        <dbReference type="Proteomes" id="UP000694941"/>
    </source>
</evidence>
<feature type="compositionally biased region" description="Low complexity" evidence="2">
    <location>
        <begin position="83"/>
        <end position="101"/>
    </location>
</feature>
<dbReference type="Proteomes" id="UP000694941">
    <property type="component" value="Unplaced"/>
</dbReference>
<feature type="compositionally biased region" description="Polar residues" evidence="2">
    <location>
        <begin position="444"/>
        <end position="461"/>
    </location>
</feature>
<feature type="compositionally biased region" description="Basic and acidic residues" evidence="2">
    <location>
        <begin position="544"/>
        <end position="560"/>
    </location>
</feature>
<feature type="compositionally biased region" description="Basic and acidic residues" evidence="2">
    <location>
        <begin position="318"/>
        <end position="337"/>
    </location>
</feature>
<feature type="compositionally biased region" description="Basic and acidic residues" evidence="2">
    <location>
        <begin position="872"/>
        <end position="882"/>
    </location>
</feature>
<keyword evidence="3" id="KW-1185">Reference proteome</keyword>
<organism evidence="3 4">
    <name type="scientific">Limulus polyphemus</name>
    <name type="common">Atlantic horseshoe crab</name>
    <dbReference type="NCBI Taxonomy" id="6850"/>
    <lineage>
        <taxon>Eukaryota</taxon>
        <taxon>Metazoa</taxon>
        <taxon>Ecdysozoa</taxon>
        <taxon>Arthropoda</taxon>
        <taxon>Chelicerata</taxon>
        <taxon>Merostomata</taxon>
        <taxon>Xiphosura</taxon>
        <taxon>Limulidae</taxon>
        <taxon>Limulus</taxon>
    </lineage>
</organism>
<accession>A0ABM1SFK0</accession>
<evidence type="ECO:0000256" key="2">
    <source>
        <dbReference type="SAM" id="MobiDB-lite"/>
    </source>
</evidence>
<feature type="compositionally biased region" description="Polar residues" evidence="2">
    <location>
        <begin position="287"/>
        <end position="313"/>
    </location>
</feature>
<evidence type="ECO:0000256" key="1">
    <source>
        <dbReference type="SAM" id="Coils"/>
    </source>
</evidence>
<feature type="compositionally biased region" description="Polar residues" evidence="2">
    <location>
        <begin position="396"/>
        <end position="426"/>
    </location>
</feature>
<proteinExistence type="predicted"/>
<feature type="compositionally biased region" description="Basic and acidic residues" evidence="2">
    <location>
        <begin position="1064"/>
        <end position="1076"/>
    </location>
</feature>
<evidence type="ECO:0000313" key="4">
    <source>
        <dbReference type="RefSeq" id="XP_022242405.1"/>
    </source>
</evidence>
<gene>
    <name evidence="4" type="primary">LOC106460079</name>
</gene>